<evidence type="ECO:0000313" key="3">
    <source>
        <dbReference type="Proteomes" id="UP000828390"/>
    </source>
</evidence>
<sequence length="59" mass="6271">MTDEADGAVIIAQLEVALFGRGIMTSDRVHSLSHFFSSQLFWHSAVIAAVVASLPGLIS</sequence>
<keyword evidence="1" id="KW-0812">Transmembrane</keyword>
<evidence type="ECO:0000256" key="1">
    <source>
        <dbReference type="SAM" id="Phobius"/>
    </source>
</evidence>
<keyword evidence="1" id="KW-0472">Membrane</keyword>
<reference evidence="2" key="2">
    <citation type="submission" date="2020-11" db="EMBL/GenBank/DDBJ databases">
        <authorList>
            <person name="McCartney M.A."/>
            <person name="Auch B."/>
            <person name="Kono T."/>
            <person name="Mallez S."/>
            <person name="Becker A."/>
            <person name="Gohl D.M."/>
            <person name="Silverstein K.A.T."/>
            <person name="Koren S."/>
            <person name="Bechman K.B."/>
            <person name="Herman A."/>
            <person name="Abrahante J.E."/>
            <person name="Garbe J."/>
        </authorList>
    </citation>
    <scope>NUCLEOTIDE SEQUENCE</scope>
    <source>
        <strain evidence="2">Duluth1</strain>
        <tissue evidence="2">Whole animal</tissue>
    </source>
</reference>
<reference evidence="2" key="1">
    <citation type="journal article" date="2019" name="bioRxiv">
        <title>The Genome of the Zebra Mussel, Dreissena polymorpha: A Resource for Invasive Species Research.</title>
        <authorList>
            <person name="McCartney M.A."/>
            <person name="Auch B."/>
            <person name="Kono T."/>
            <person name="Mallez S."/>
            <person name="Zhang Y."/>
            <person name="Obille A."/>
            <person name="Becker A."/>
            <person name="Abrahante J.E."/>
            <person name="Garbe J."/>
            <person name="Badalamenti J.P."/>
            <person name="Herman A."/>
            <person name="Mangelson H."/>
            <person name="Liachko I."/>
            <person name="Sullivan S."/>
            <person name="Sone E.D."/>
            <person name="Koren S."/>
            <person name="Silverstein K.A.T."/>
            <person name="Beckman K.B."/>
            <person name="Gohl D.M."/>
        </authorList>
    </citation>
    <scope>NUCLEOTIDE SEQUENCE</scope>
    <source>
        <strain evidence="2">Duluth1</strain>
        <tissue evidence="2">Whole animal</tissue>
    </source>
</reference>
<accession>A0A9D4LCV6</accession>
<dbReference type="AlphaFoldDB" id="A0A9D4LCV6"/>
<dbReference type="EMBL" id="JAIWYP010000003">
    <property type="protein sequence ID" value="KAH3855786.1"/>
    <property type="molecule type" value="Genomic_DNA"/>
</dbReference>
<keyword evidence="3" id="KW-1185">Reference proteome</keyword>
<evidence type="ECO:0000313" key="2">
    <source>
        <dbReference type="EMBL" id="KAH3855786.1"/>
    </source>
</evidence>
<gene>
    <name evidence="2" type="ORF">DPMN_098355</name>
</gene>
<proteinExistence type="predicted"/>
<comment type="caution">
    <text evidence="2">The sequence shown here is derived from an EMBL/GenBank/DDBJ whole genome shotgun (WGS) entry which is preliminary data.</text>
</comment>
<keyword evidence="1" id="KW-1133">Transmembrane helix</keyword>
<feature type="transmembrane region" description="Helical" evidence="1">
    <location>
        <begin position="40"/>
        <end position="58"/>
    </location>
</feature>
<name>A0A9D4LCV6_DREPO</name>
<organism evidence="2 3">
    <name type="scientific">Dreissena polymorpha</name>
    <name type="common">Zebra mussel</name>
    <name type="synonym">Mytilus polymorpha</name>
    <dbReference type="NCBI Taxonomy" id="45954"/>
    <lineage>
        <taxon>Eukaryota</taxon>
        <taxon>Metazoa</taxon>
        <taxon>Spiralia</taxon>
        <taxon>Lophotrochozoa</taxon>
        <taxon>Mollusca</taxon>
        <taxon>Bivalvia</taxon>
        <taxon>Autobranchia</taxon>
        <taxon>Heteroconchia</taxon>
        <taxon>Euheterodonta</taxon>
        <taxon>Imparidentia</taxon>
        <taxon>Neoheterodontei</taxon>
        <taxon>Myida</taxon>
        <taxon>Dreissenoidea</taxon>
        <taxon>Dreissenidae</taxon>
        <taxon>Dreissena</taxon>
    </lineage>
</organism>
<dbReference type="Proteomes" id="UP000828390">
    <property type="component" value="Unassembled WGS sequence"/>
</dbReference>
<protein>
    <submittedName>
        <fullName evidence="2">Uncharacterized protein</fullName>
    </submittedName>
</protein>